<evidence type="ECO:0000313" key="5">
    <source>
        <dbReference type="EMBL" id="ROT63296.1"/>
    </source>
</evidence>
<feature type="compositionally biased region" description="Basic and acidic residues" evidence="3">
    <location>
        <begin position="204"/>
        <end position="218"/>
    </location>
</feature>
<name>A0A3R7P7R7_PENVA</name>
<evidence type="ECO:0000256" key="1">
    <source>
        <dbReference type="ARBA" id="ARBA00022443"/>
    </source>
</evidence>
<dbReference type="AlphaFoldDB" id="A0A3R7P7R7"/>
<reference evidence="5 6" key="2">
    <citation type="submission" date="2019-01" db="EMBL/GenBank/DDBJ databases">
        <title>The decoding of complex shrimp genome reveals the adaptation for benthos swimmer, frequently molting mechanism and breeding impact on genome.</title>
        <authorList>
            <person name="Sun Y."/>
            <person name="Gao Y."/>
            <person name="Yu Y."/>
        </authorList>
    </citation>
    <scope>NUCLEOTIDE SEQUENCE [LARGE SCALE GENOMIC DNA]</scope>
    <source>
        <tissue evidence="5">Muscle</tissue>
    </source>
</reference>
<proteinExistence type="predicted"/>
<dbReference type="InterPro" id="IPR001452">
    <property type="entry name" value="SH3_domain"/>
</dbReference>
<dbReference type="OrthoDB" id="445362at2759"/>
<dbReference type="PROSITE" id="PS50002">
    <property type="entry name" value="SH3"/>
    <property type="match status" value="1"/>
</dbReference>
<dbReference type="Proteomes" id="UP000283509">
    <property type="component" value="Unassembled WGS sequence"/>
</dbReference>
<feature type="region of interest" description="Disordered" evidence="3">
    <location>
        <begin position="122"/>
        <end position="229"/>
    </location>
</feature>
<dbReference type="GO" id="GO:0071933">
    <property type="term" value="F:Arp2/3 complex binding"/>
    <property type="evidence" value="ECO:0007669"/>
    <property type="project" value="TreeGrafter"/>
</dbReference>
<dbReference type="GO" id="GO:0006897">
    <property type="term" value="P:endocytosis"/>
    <property type="evidence" value="ECO:0007669"/>
    <property type="project" value="TreeGrafter"/>
</dbReference>
<protein>
    <submittedName>
        <fullName evidence="5">Putative NCK-interacting protein with SH3 domain</fullName>
    </submittedName>
</protein>
<dbReference type="InterPro" id="IPR018556">
    <property type="entry name" value="SPIN90/Ldb17_LRD"/>
</dbReference>
<keyword evidence="1 2" id="KW-0728">SH3 domain</keyword>
<comment type="caution">
    <text evidence="5">The sequence shown here is derived from an EMBL/GenBank/DDBJ whole genome shotgun (WGS) entry which is preliminary data.</text>
</comment>
<dbReference type="InterPro" id="IPR036028">
    <property type="entry name" value="SH3-like_dom_sf"/>
</dbReference>
<dbReference type="Pfam" id="PF09431">
    <property type="entry name" value="SPIN90_LRD"/>
    <property type="match status" value="1"/>
</dbReference>
<feature type="domain" description="SH3" evidence="4">
    <location>
        <begin position="1"/>
        <end position="58"/>
    </location>
</feature>
<sequence>MLRSLYAYKGTHARTLGFQVGDKFMEIGPSRDPNWLHVINERGSVGYVPKNYISADEGYVRGQPCQQEDPAQESEAPPIDILEFIDGCIEAIHLNASERGGNYTRGEHDALHKLVELRQDWYSKCPPSSHPTKRPAPPPPQRTTSQLSVDSVGSLPSPCLPGTPRSPSISASGSSISLGPPPKEATPTESSAETTTSFMARGESLVRDESSGSSEGHDTSIGYESEMRSDVDSVVQTSIKSLLSQVPKEYLRTLVEEVRSSTSISYTTSHQVVEVVLNSLATALPVLQPLCLHILSSKGDQVDGGADKWQQSSDGRRLVELLEKLRECKDDEQQRSWALHEDEHTITTHLSDLLDLLNTGDLMVCRSVLSLDDFRPLLTLVQYYQMETRWPLRKLLLQVFGAVCQMSAANISYLSASVFPVELTRELLDSTYDQERLRYTSLVLGMVLCMGDTLPYPHFCVMNENFMNVLLDGIEQYHEDPDTEQLAELYLAIVLAFNLQYTTLPPSAVNPPKSCETTEEGEGGVKSQANGDLEENKDATKTAMGADSENIIIKLLSKRENTKYFTEKLLLLFNREEDPLAMFDHEPRPPHSVLKMMRDMYSTRATASIFYTNDECVLCDIIIRQLSDLPADDKRRNEYLHLMEGVIVAGRWTEHQHRRKELCSSCANILAEEEPAAVDDQKIISSLMESQPYFFHV</sequence>
<evidence type="ECO:0000313" key="6">
    <source>
        <dbReference type="Proteomes" id="UP000283509"/>
    </source>
</evidence>
<dbReference type="PANTHER" id="PTHR13357">
    <property type="entry name" value="SH3 ADAPTER PROTEIN SPIN90 NCK INTERACTING PROTEIN WITH SH3 DOMAIN"/>
    <property type="match status" value="1"/>
</dbReference>
<dbReference type="EMBL" id="QCYY01003454">
    <property type="protein sequence ID" value="ROT63296.1"/>
    <property type="molecule type" value="Genomic_DNA"/>
</dbReference>
<dbReference type="STRING" id="6689.A0A3R7P7R7"/>
<feature type="compositionally biased region" description="Low complexity" evidence="3">
    <location>
        <begin position="165"/>
        <end position="178"/>
    </location>
</feature>
<dbReference type="Gene3D" id="2.30.30.40">
    <property type="entry name" value="SH3 Domains"/>
    <property type="match status" value="1"/>
</dbReference>
<keyword evidence="6" id="KW-1185">Reference proteome</keyword>
<dbReference type="InterPro" id="IPR030125">
    <property type="entry name" value="SPIN90/Ldb17"/>
</dbReference>
<evidence type="ECO:0000256" key="2">
    <source>
        <dbReference type="PROSITE-ProRule" id="PRU00192"/>
    </source>
</evidence>
<feature type="region of interest" description="Disordered" evidence="3">
    <location>
        <begin position="508"/>
        <end position="537"/>
    </location>
</feature>
<organism evidence="5 6">
    <name type="scientific">Penaeus vannamei</name>
    <name type="common">Whiteleg shrimp</name>
    <name type="synonym">Litopenaeus vannamei</name>
    <dbReference type="NCBI Taxonomy" id="6689"/>
    <lineage>
        <taxon>Eukaryota</taxon>
        <taxon>Metazoa</taxon>
        <taxon>Ecdysozoa</taxon>
        <taxon>Arthropoda</taxon>
        <taxon>Crustacea</taxon>
        <taxon>Multicrustacea</taxon>
        <taxon>Malacostraca</taxon>
        <taxon>Eumalacostraca</taxon>
        <taxon>Eucarida</taxon>
        <taxon>Decapoda</taxon>
        <taxon>Dendrobranchiata</taxon>
        <taxon>Penaeoidea</taxon>
        <taxon>Penaeidae</taxon>
        <taxon>Penaeus</taxon>
    </lineage>
</organism>
<evidence type="ECO:0000259" key="4">
    <source>
        <dbReference type="PROSITE" id="PS50002"/>
    </source>
</evidence>
<reference evidence="5 6" key="1">
    <citation type="submission" date="2018-04" db="EMBL/GenBank/DDBJ databases">
        <authorList>
            <person name="Zhang X."/>
            <person name="Yuan J."/>
            <person name="Li F."/>
            <person name="Xiang J."/>
        </authorList>
    </citation>
    <scope>NUCLEOTIDE SEQUENCE [LARGE SCALE GENOMIC DNA]</scope>
    <source>
        <tissue evidence="5">Muscle</tissue>
    </source>
</reference>
<evidence type="ECO:0000256" key="3">
    <source>
        <dbReference type="SAM" id="MobiDB-lite"/>
    </source>
</evidence>
<dbReference type="SUPFAM" id="SSF50044">
    <property type="entry name" value="SH3-domain"/>
    <property type="match status" value="1"/>
</dbReference>
<dbReference type="PANTHER" id="PTHR13357:SF1">
    <property type="entry name" value="NCK-INTERACTING PROTEIN WITH SH3 DOMAIN"/>
    <property type="match status" value="1"/>
</dbReference>
<accession>A0A3R7P7R7</accession>
<dbReference type="SMART" id="SM00326">
    <property type="entry name" value="SH3"/>
    <property type="match status" value="1"/>
</dbReference>
<feature type="compositionally biased region" description="Low complexity" evidence="3">
    <location>
        <begin position="185"/>
        <end position="197"/>
    </location>
</feature>
<gene>
    <name evidence="5" type="ORF">C7M84_018830</name>
</gene>